<dbReference type="OMA" id="KSCKTVI"/>
<dbReference type="Proteomes" id="UP000085678">
    <property type="component" value="Unplaced"/>
</dbReference>
<dbReference type="PANTHER" id="PTHR46377">
    <property type="entry name" value="DUAL SPECIFICITY PROTEIN PHOSPHATASE 19"/>
    <property type="match status" value="1"/>
</dbReference>
<evidence type="ECO:0000256" key="1">
    <source>
        <dbReference type="ARBA" id="ARBA00022801"/>
    </source>
</evidence>
<dbReference type="InterPro" id="IPR029021">
    <property type="entry name" value="Prot-tyrosine_phosphatase-like"/>
</dbReference>
<evidence type="ECO:0000259" key="4">
    <source>
        <dbReference type="PROSITE" id="PS50056"/>
    </source>
</evidence>
<organism evidence="5 6">
    <name type="scientific">Lingula anatina</name>
    <name type="common">Brachiopod</name>
    <name type="synonym">Lingula unguis</name>
    <dbReference type="NCBI Taxonomy" id="7574"/>
    <lineage>
        <taxon>Eukaryota</taxon>
        <taxon>Metazoa</taxon>
        <taxon>Spiralia</taxon>
        <taxon>Lophotrochozoa</taxon>
        <taxon>Brachiopoda</taxon>
        <taxon>Linguliformea</taxon>
        <taxon>Lingulata</taxon>
        <taxon>Lingulida</taxon>
        <taxon>Linguloidea</taxon>
        <taxon>Lingulidae</taxon>
        <taxon>Lingula</taxon>
    </lineage>
</organism>
<dbReference type="OrthoDB" id="10252009at2759"/>
<sequence length="205" mass="23051">MSLLSDIEGFSKSKLKPVPTKVTTVDGRLLQEDKDSHGRTVVTVLDKGKLGFVGDTKRDLQVAEILPGVVMGSQDVAQDLELLLQHKVTHILNLAYMVENQFPDQFQYLRLNILDLPETDITDFFDEAFSFIDRGRQEGCVLVHCNAGVSRSAAMVIGYLIKTEGLTFEEAFDHVREQRASIRPNDGFTIQLKHYELSLAKNLEK</sequence>
<accession>A0A1S3IV07</accession>
<dbReference type="PROSITE" id="PS50056">
    <property type="entry name" value="TYR_PHOSPHATASE_2"/>
    <property type="match status" value="1"/>
</dbReference>
<evidence type="ECO:0000256" key="2">
    <source>
        <dbReference type="ARBA" id="ARBA00022912"/>
    </source>
</evidence>
<dbReference type="InterPro" id="IPR000340">
    <property type="entry name" value="Dual-sp_phosphatase_cat-dom"/>
</dbReference>
<evidence type="ECO:0000313" key="8">
    <source>
        <dbReference type="RefSeq" id="XP_013407570.1"/>
    </source>
</evidence>
<dbReference type="RefSeq" id="XP_013407569.1">
    <property type="nucleotide sequence ID" value="XM_013552115.1"/>
</dbReference>
<dbReference type="PROSITE" id="PS50054">
    <property type="entry name" value="TYR_PHOSPHATASE_DUAL"/>
    <property type="match status" value="1"/>
</dbReference>
<gene>
    <name evidence="6" type="primary">LOC106167724</name>
    <name evidence="7 8" type="synonym">LOC106171673</name>
</gene>
<keyword evidence="1" id="KW-0378">Hydrolase</keyword>
<dbReference type="KEGG" id="lak:106171673"/>
<dbReference type="SMART" id="SM00195">
    <property type="entry name" value="DSPc"/>
    <property type="match status" value="1"/>
</dbReference>
<dbReference type="RefSeq" id="XP_013402035.1">
    <property type="nucleotide sequence ID" value="XM_013546581.2"/>
</dbReference>
<evidence type="ECO:0000313" key="6">
    <source>
        <dbReference type="RefSeq" id="XP_013402035.1"/>
    </source>
</evidence>
<keyword evidence="5" id="KW-1185">Reference proteome</keyword>
<feature type="domain" description="Tyrosine specific protein phosphatases" evidence="4">
    <location>
        <begin position="122"/>
        <end position="182"/>
    </location>
</feature>
<dbReference type="STRING" id="7574.A0A1S3IV07"/>
<proteinExistence type="predicted"/>
<dbReference type="SUPFAM" id="SSF52799">
    <property type="entry name" value="(Phosphotyrosine protein) phosphatases II"/>
    <property type="match status" value="1"/>
</dbReference>
<dbReference type="GeneID" id="106171673"/>
<protein>
    <submittedName>
        <fullName evidence="6 7">Dual specificity protein phosphatase 19-like</fullName>
    </submittedName>
</protein>
<evidence type="ECO:0000313" key="5">
    <source>
        <dbReference type="Proteomes" id="UP000085678"/>
    </source>
</evidence>
<evidence type="ECO:0000259" key="3">
    <source>
        <dbReference type="PROSITE" id="PS50054"/>
    </source>
</evidence>
<dbReference type="PROSITE" id="PS00383">
    <property type="entry name" value="TYR_PHOSPHATASE_1"/>
    <property type="match status" value="1"/>
</dbReference>
<dbReference type="InterPro" id="IPR020422">
    <property type="entry name" value="TYR_PHOSPHATASE_DUAL_dom"/>
</dbReference>
<dbReference type="GeneID" id="106167724"/>
<keyword evidence="2" id="KW-0904">Protein phosphatase</keyword>
<dbReference type="InterPro" id="IPR016130">
    <property type="entry name" value="Tyr_Pase_AS"/>
</dbReference>
<feature type="domain" description="Tyrosine-protein phosphatase" evidence="3">
    <location>
        <begin position="61"/>
        <end position="201"/>
    </location>
</feature>
<reference evidence="6 7" key="1">
    <citation type="submission" date="2025-04" db="UniProtKB">
        <authorList>
            <consortium name="RefSeq"/>
        </authorList>
    </citation>
    <scope>IDENTIFICATION</scope>
    <source>
        <tissue evidence="6 7">Gonads</tissue>
    </source>
</reference>
<dbReference type="PANTHER" id="PTHR46377:SF1">
    <property type="entry name" value="DUAL SPECIFICITY PROTEIN PHOSPHATASE 19"/>
    <property type="match status" value="1"/>
</dbReference>
<dbReference type="Gene3D" id="3.90.190.10">
    <property type="entry name" value="Protein tyrosine phosphatase superfamily"/>
    <property type="match status" value="1"/>
</dbReference>
<evidence type="ECO:0000313" key="7">
    <source>
        <dbReference type="RefSeq" id="XP_013407569.1"/>
    </source>
</evidence>
<dbReference type="Pfam" id="PF00782">
    <property type="entry name" value="DSPc"/>
    <property type="match status" value="1"/>
</dbReference>
<dbReference type="RefSeq" id="XP_013407570.1">
    <property type="nucleotide sequence ID" value="XM_013552116.2"/>
</dbReference>
<dbReference type="GO" id="GO:0005737">
    <property type="term" value="C:cytoplasm"/>
    <property type="evidence" value="ECO:0007669"/>
    <property type="project" value="TreeGrafter"/>
</dbReference>
<dbReference type="AlphaFoldDB" id="A0A1S3IV07"/>
<dbReference type="InterPro" id="IPR000387">
    <property type="entry name" value="Tyr_Pase_dom"/>
</dbReference>
<dbReference type="KEGG" id="lak:106167724"/>
<name>A0A1S3IV07_LINAN</name>
<dbReference type="GO" id="GO:0008579">
    <property type="term" value="F:JUN kinase phosphatase activity"/>
    <property type="evidence" value="ECO:0007669"/>
    <property type="project" value="TreeGrafter"/>
</dbReference>